<dbReference type="InterPro" id="IPR029071">
    <property type="entry name" value="Ubiquitin-like_domsf"/>
</dbReference>
<dbReference type="SUPFAM" id="SSF54236">
    <property type="entry name" value="Ubiquitin-like"/>
    <property type="match status" value="2"/>
</dbReference>
<dbReference type="GO" id="GO:0006886">
    <property type="term" value="P:intracellular protein transport"/>
    <property type="evidence" value="ECO:0007669"/>
    <property type="project" value="TreeGrafter"/>
</dbReference>
<dbReference type="InterPro" id="IPR059238">
    <property type="entry name" value="UBX1_UBXN9"/>
</dbReference>
<dbReference type="PANTHER" id="PTHR46467">
    <property type="entry name" value="TETHER CONTAINING UBX DOMAIN FOR GLUT4"/>
    <property type="match status" value="1"/>
</dbReference>
<evidence type="ECO:0000313" key="3">
    <source>
        <dbReference type="EMBL" id="KAG8624202.1"/>
    </source>
</evidence>
<protein>
    <recommendedName>
        <fullName evidence="2">TUG ubiquitin-like domain-containing protein</fullName>
    </recommendedName>
</protein>
<feature type="region of interest" description="Disordered" evidence="1">
    <location>
        <begin position="284"/>
        <end position="342"/>
    </location>
</feature>
<comment type="caution">
    <text evidence="3">The sequence shown here is derived from an EMBL/GenBank/DDBJ whole genome shotgun (WGS) entry which is preliminary data.</text>
</comment>
<keyword evidence="4" id="KW-1185">Reference proteome</keyword>
<organism evidence="3 4">
    <name type="scientific">Elsinoe batatas</name>
    <dbReference type="NCBI Taxonomy" id="2601811"/>
    <lineage>
        <taxon>Eukaryota</taxon>
        <taxon>Fungi</taxon>
        <taxon>Dikarya</taxon>
        <taxon>Ascomycota</taxon>
        <taxon>Pezizomycotina</taxon>
        <taxon>Dothideomycetes</taxon>
        <taxon>Dothideomycetidae</taxon>
        <taxon>Myriangiales</taxon>
        <taxon>Elsinoaceae</taxon>
        <taxon>Elsinoe</taxon>
    </lineage>
</organism>
<dbReference type="AlphaFoldDB" id="A0A8K0KVS9"/>
<dbReference type="CDD" id="cd17075">
    <property type="entry name" value="UBX1_UBXN9"/>
    <property type="match status" value="1"/>
</dbReference>
<proteinExistence type="predicted"/>
<sequence>MAAHVFVIDSSARRQQIKTTPGTYLRDVLEEACKRFGKDPEQFVLSDSGRPPKTLDLSLTIRLTGLVNGAKLQLTQASRSPSVINVALKLPQSVGGQRLQDKFPSNISLWLVLRKFEEAVAGGVSQKLNLTQRGAPSTETGSGRLEYEQPVIKIMQREVSDLVGLQKTLAELGYNSGSVLLQLEFKKSGLPMEEAIAQISQYFEASAPKTDTIGSQQPATASSGAHSSAAGQLSSLPNADAPDAAAPEDSPSVAEPSEDVEMTSAPPVQDSVKPFEEPALIASSSEGPLQSEPTSDAIQEASTSQPPSDPSISVYKPPSSSAPLAAAQASSDSDFTPTVEHAHAHQAVLARAAQNRRLQSDAELAADNARKAEALSTVKSATIRVRFPDQMQVDLTITNEDTSSALYDKVAGMVRDSSLPFELRYTGPKGSPVVLDKSGKEAQKSLIRGLGWKGRVLVTMVWEATVPVEKRGQVLKDSLVTQARELSLPQVKDVGGESAAQGGAGRTVQEGKQKEGKGKGKGDLEAKMKKFLGFGKK</sequence>
<evidence type="ECO:0000313" key="4">
    <source>
        <dbReference type="Proteomes" id="UP000809789"/>
    </source>
</evidence>
<feature type="compositionally biased region" description="Basic and acidic residues" evidence="1">
    <location>
        <begin position="509"/>
        <end position="524"/>
    </location>
</feature>
<dbReference type="Gene3D" id="3.10.20.90">
    <property type="entry name" value="Phosphatidylinositol 3-kinase Catalytic Subunit, Chain A, domain 1"/>
    <property type="match status" value="1"/>
</dbReference>
<dbReference type="Proteomes" id="UP000809789">
    <property type="component" value="Unassembled WGS sequence"/>
</dbReference>
<dbReference type="OrthoDB" id="440781at2759"/>
<feature type="region of interest" description="Disordered" evidence="1">
    <location>
        <begin position="491"/>
        <end position="524"/>
    </location>
</feature>
<name>A0A8K0KVS9_9PEZI</name>
<feature type="compositionally biased region" description="Low complexity" evidence="1">
    <location>
        <begin position="317"/>
        <end position="331"/>
    </location>
</feature>
<evidence type="ECO:0000259" key="2">
    <source>
        <dbReference type="Pfam" id="PF11470"/>
    </source>
</evidence>
<gene>
    <name evidence="3" type="ORF">KVT40_009178</name>
</gene>
<feature type="region of interest" description="Disordered" evidence="1">
    <location>
        <begin position="210"/>
        <end position="272"/>
    </location>
</feature>
<dbReference type="PANTHER" id="PTHR46467:SF1">
    <property type="entry name" value="TETHER CONTAINING UBX DOMAIN FOR GLUT4"/>
    <property type="match status" value="1"/>
</dbReference>
<dbReference type="GO" id="GO:0005737">
    <property type="term" value="C:cytoplasm"/>
    <property type="evidence" value="ECO:0007669"/>
    <property type="project" value="TreeGrafter"/>
</dbReference>
<feature type="compositionally biased region" description="Polar residues" evidence="1">
    <location>
        <begin position="284"/>
        <end position="306"/>
    </location>
</feature>
<dbReference type="EMBL" id="JAESVG020000010">
    <property type="protein sequence ID" value="KAG8624202.1"/>
    <property type="molecule type" value="Genomic_DNA"/>
</dbReference>
<dbReference type="GO" id="GO:0005634">
    <property type="term" value="C:nucleus"/>
    <property type="evidence" value="ECO:0007669"/>
    <property type="project" value="TreeGrafter"/>
</dbReference>
<feature type="domain" description="TUG ubiquitin-like" evidence="2">
    <location>
        <begin position="8"/>
        <end position="74"/>
    </location>
</feature>
<feature type="compositionally biased region" description="Low complexity" evidence="1">
    <location>
        <begin position="219"/>
        <end position="255"/>
    </location>
</feature>
<reference evidence="3" key="1">
    <citation type="submission" date="2021-07" db="EMBL/GenBank/DDBJ databases">
        <title>Elsinoe batatas strain:CRI-CJ2 Genome sequencing and assembly.</title>
        <authorList>
            <person name="Huang L."/>
        </authorList>
    </citation>
    <scope>NUCLEOTIDE SEQUENCE</scope>
    <source>
        <strain evidence="3">CRI-CJ2</strain>
    </source>
</reference>
<dbReference type="GO" id="GO:0012506">
    <property type="term" value="C:vesicle membrane"/>
    <property type="evidence" value="ECO:0007669"/>
    <property type="project" value="TreeGrafter"/>
</dbReference>
<dbReference type="Pfam" id="PF11470">
    <property type="entry name" value="TUG-UBL1"/>
    <property type="match status" value="1"/>
</dbReference>
<evidence type="ECO:0000256" key="1">
    <source>
        <dbReference type="SAM" id="MobiDB-lite"/>
    </source>
</evidence>
<dbReference type="InterPro" id="IPR021569">
    <property type="entry name" value="TUG-UBL1"/>
</dbReference>
<accession>A0A8K0KVS9</accession>
<dbReference type="CDD" id="cd16105">
    <property type="entry name" value="Ubl_ASPSCR1_like"/>
    <property type="match status" value="1"/>
</dbReference>